<proteinExistence type="predicted"/>
<evidence type="ECO:0000313" key="2">
    <source>
        <dbReference type="Proteomes" id="UP001144978"/>
    </source>
</evidence>
<accession>A0ACC1PX28</accession>
<organism evidence="1 2">
    <name type="scientific">Trametes sanguinea</name>
    <dbReference type="NCBI Taxonomy" id="158606"/>
    <lineage>
        <taxon>Eukaryota</taxon>
        <taxon>Fungi</taxon>
        <taxon>Dikarya</taxon>
        <taxon>Basidiomycota</taxon>
        <taxon>Agaricomycotina</taxon>
        <taxon>Agaricomycetes</taxon>
        <taxon>Polyporales</taxon>
        <taxon>Polyporaceae</taxon>
        <taxon>Trametes</taxon>
    </lineage>
</organism>
<sequence>MAFCIHRVSYAAGLAFREFIPRQQDREPLTWTNAPNAFLYLIPYFFLAYLVRRQGTHLMRLLLLPTVIAMTLRCTFRYTKDDPSLVWYEWNRGTLRFASPGLMILALKTFLSAGLLAMFVMAKSIDFAFAREGRLKLGEKELRRSHDNDGSPRHVGKERAAELLGRSPAARFLPRSVFDAVSRSA</sequence>
<comment type="caution">
    <text evidence="1">The sequence shown here is derived from an EMBL/GenBank/DDBJ whole genome shotgun (WGS) entry which is preliminary data.</text>
</comment>
<protein>
    <submittedName>
        <fullName evidence="1">Uncharacterized protein</fullName>
    </submittedName>
</protein>
<evidence type="ECO:0000313" key="1">
    <source>
        <dbReference type="EMBL" id="KAJ3004494.1"/>
    </source>
</evidence>
<gene>
    <name evidence="1" type="ORF">NUW54_g4789</name>
</gene>
<dbReference type="Proteomes" id="UP001144978">
    <property type="component" value="Unassembled WGS sequence"/>
</dbReference>
<dbReference type="EMBL" id="JANSHE010001120">
    <property type="protein sequence ID" value="KAJ3004494.1"/>
    <property type="molecule type" value="Genomic_DNA"/>
</dbReference>
<reference evidence="1" key="1">
    <citation type="submission" date="2022-08" db="EMBL/GenBank/DDBJ databases">
        <title>Genome Sequence of Pycnoporus sanguineus.</title>
        <authorList>
            <person name="Buettner E."/>
        </authorList>
    </citation>
    <scope>NUCLEOTIDE SEQUENCE</scope>
    <source>
        <strain evidence="1">CG-C14</strain>
    </source>
</reference>
<name>A0ACC1PX28_9APHY</name>
<keyword evidence="2" id="KW-1185">Reference proteome</keyword>